<dbReference type="PANTHER" id="PTHR42940:SF5">
    <property type="entry name" value="ALCOHOL DEHYDROGENASE 2"/>
    <property type="match status" value="1"/>
</dbReference>
<evidence type="ECO:0000259" key="8">
    <source>
        <dbReference type="SMART" id="SM00829"/>
    </source>
</evidence>
<name>A0A0D2ELN2_9EURO</name>
<dbReference type="STRING" id="348802.A0A0D2ELN2"/>
<dbReference type="GeneID" id="25326936"/>
<comment type="cofactor">
    <cofactor evidence="1 7">
        <name>Zn(2+)</name>
        <dbReference type="ChEBI" id="CHEBI:29105"/>
    </cofactor>
</comment>
<dbReference type="Gene3D" id="3.90.180.10">
    <property type="entry name" value="Medium-chain alcohol dehydrogenases, catalytic domain"/>
    <property type="match status" value="1"/>
</dbReference>
<dbReference type="InterPro" id="IPR036291">
    <property type="entry name" value="NAD(P)-bd_dom_sf"/>
</dbReference>
<evidence type="ECO:0000256" key="6">
    <source>
        <dbReference type="ARBA" id="ARBA00023027"/>
    </source>
</evidence>
<dbReference type="AlphaFoldDB" id="A0A0D2ELN2"/>
<dbReference type="GO" id="GO:0005737">
    <property type="term" value="C:cytoplasm"/>
    <property type="evidence" value="ECO:0007669"/>
    <property type="project" value="TreeGrafter"/>
</dbReference>
<dbReference type="Gene3D" id="3.40.50.720">
    <property type="entry name" value="NAD(P)-binding Rossmann-like Domain"/>
    <property type="match status" value="1"/>
</dbReference>
<dbReference type="HOGENOM" id="CLU_026673_20_1_1"/>
<comment type="similarity">
    <text evidence="2 7">Belongs to the zinc-containing alcohol dehydrogenase family.</text>
</comment>
<dbReference type="OrthoDB" id="1879366at2759"/>
<dbReference type="Proteomes" id="UP000054342">
    <property type="component" value="Unassembled WGS sequence"/>
</dbReference>
<dbReference type="InterPro" id="IPR020843">
    <property type="entry name" value="ER"/>
</dbReference>
<reference evidence="9 10" key="1">
    <citation type="submission" date="2015-01" db="EMBL/GenBank/DDBJ databases">
        <title>The Genome Sequence of Exophiala xenobiotica CBS118157.</title>
        <authorList>
            <consortium name="The Broad Institute Genomics Platform"/>
            <person name="Cuomo C."/>
            <person name="de Hoog S."/>
            <person name="Gorbushina A."/>
            <person name="Stielow B."/>
            <person name="Teixiera M."/>
            <person name="Abouelleil A."/>
            <person name="Chapman S.B."/>
            <person name="Priest M."/>
            <person name="Young S.K."/>
            <person name="Wortman J."/>
            <person name="Nusbaum C."/>
            <person name="Birren B."/>
        </authorList>
    </citation>
    <scope>NUCLEOTIDE SEQUENCE [LARGE SCALE GENOMIC DNA]</scope>
    <source>
        <strain evidence="9 10">CBS 118157</strain>
    </source>
</reference>
<dbReference type="RefSeq" id="XP_013316947.1">
    <property type="nucleotide sequence ID" value="XM_013461493.1"/>
</dbReference>
<protein>
    <recommendedName>
        <fullName evidence="8">Enoyl reductase (ER) domain-containing protein</fullName>
    </recommendedName>
</protein>
<dbReference type="FunFam" id="3.40.50.720:FF:000039">
    <property type="entry name" value="Alcohol dehydrogenase AdhP"/>
    <property type="match status" value="1"/>
</dbReference>
<keyword evidence="6" id="KW-0520">NAD</keyword>
<evidence type="ECO:0000256" key="7">
    <source>
        <dbReference type="RuleBase" id="RU361277"/>
    </source>
</evidence>
<dbReference type="Pfam" id="PF00107">
    <property type="entry name" value="ADH_zinc_N"/>
    <property type="match status" value="1"/>
</dbReference>
<dbReference type="SUPFAM" id="SSF51735">
    <property type="entry name" value="NAD(P)-binding Rossmann-fold domains"/>
    <property type="match status" value="1"/>
</dbReference>
<dbReference type="InterPro" id="IPR013154">
    <property type="entry name" value="ADH-like_N"/>
</dbReference>
<feature type="domain" description="Enoyl reductase (ER)" evidence="8">
    <location>
        <begin position="16"/>
        <end position="354"/>
    </location>
</feature>
<proteinExistence type="inferred from homology"/>
<evidence type="ECO:0000256" key="4">
    <source>
        <dbReference type="ARBA" id="ARBA00022833"/>
    </source>
</evidence>
<evidence type="ECO:0000256" key="5">
    <source>
        <dbReference type="ARBA" id="ARBA00023002"/>
    </source>
</evidence>
<evidence type="ECO:0000313" key="10">
    <source>
        <dbReference type="Proteomes" id="UP000054342"/>
    </source>
</evidence>
<dbReference type="GO" id="GO:0004022">
    <property type="term" value="F:alcohol dehydrogenase (NAD+) activity"/>
    <property type="evidence" value="ECO:0007669"/>
    <property type="project" value="TreeGrafter"/>
</dbReference>
<sequence length="358" mass="37308">MEAPEIPAKHKALVYDSPGNVSAKVEYVETPRPGTGEVLVMLTHSGLCHSDMAIMTNRWTARISPTPKGQIGGHEGVGKIVAFGPGADKVSGLKIGSRVGIKWMAYACCNCIVCMAGLDSYMYPGTFQQYAIAPAHYVTPIPDGLASDVAAPLLCAGLTVFSALRKAGAEPGDPVLISGSGGGLGHLALQIGANGMGFRMMGIDMGDKEAISRECGAEVFFDLTKYGKGAEENLVDDVKAATGGRGVAAVIVCTGNNAAYAQALPLLGIGGTLVCVGIPEGAEVAFPNATPSQFIYTQAKIVGSSVGNRLEAIQLMGLAARGKVKTHFQLKRMEDANEVFELMDKNGLHGRVVLELQA</sequence>
<dbReference type="GO" id="GO:0008270">
    <property type="term" value="F:zinc ion binding"/>
    <property type="evidence" value="ECO:0007669"/>
    <property type="project" value="InterPro"/>
</dbReference>
<dbReference type="Pfam" id="PF08240">
    <property type="entry name" value="ADH_N"/>
    <property type="match status" value="1"/>
</dbReference>
<evidence type="ECO:0000313" key="9">
    <source>
        <dbReference type="EMBL" id="KIW56363.1"/>
    </source>
</evidence>
<dbReference type="SUPFAM" id="SSF50129">
    <property type="entry name" value="GroES-like"/>
    <property type="match status" value="1"/>
</dbReference>
<evidence type="ECO:0000256" key="1">
    <source>
        <dbReference type="ARBA" id="ARBA00001947"/>
    </source>
</evidence>
<dbReference type="CDD" id="cd08297">
    <property type="entry name" value="CAD3"/>
    <property type="match status" value="1"/>
</dbReference>
<gene>
    <name evidence="9" type="ORF">PV05_05028</name>
</gene>
<organism evidence="9 10">
    <name type="scientific">Exophiala xenobiotica</name>
    <dbReference type="NCBI Taxonomy" id="348802"/>
    <lineage>
        <taxon>Eukaryota</taxon>
        <taxon>Fungi</taxon>
        <taxon>Dikarya</taxon>
        <taxon>Ascomycota</taxon>
        <taxon>Pezizomycotina</taxon>
        <taxon>Eurotiomycetes</taxon>
        <taxon>Chaetothyriomycetidae</taxon>
        <taxon>Chaetothyriales</taxon>
        <taxon>Herpotrichiellaceae</taxon>
        <taxon>Exophiala</taxon>
    </lineage>
</organism>
<evidence type="ECO:0000256" key="2">
    <source>
        <dbReference type="ARBA" id="ARBA00008072"/>
    </source>
</evidence>
<keyword evidence="5" id="KW-0560">Oxidoreductase</keyword>
<keyword evidence="3 7" id="KW-0479">Metal-binding</keyword>
<keyword evidence="10" id="KW-1185">Reference proteome</keyword>
<dbReference type="InterPro" id="IPR002328">
    <property type="entry name" value="ADH_Zn_CS"/>
</dbReference>
<dbReference type="PANTHER" id="PTHR42940">
    <property type="entry name" value="ALCOHOL DEHYDROGENASE 1-RELATED"/>
    <property type="match status" value="1"/>
</dbReference>
<dbReference type="InterPro" id="IPR013149">
    <property type="entry name" value="ADH-like_C"/>
</dbReference>
<dbReference type="PROSITE" id="PS00059">
    <property type="entry name" value="ADH_ZINC"/>
    <property type="match status" value="1"/>
</dbReference>
<dbReference type="SMART" id="SM00829">
    <property type="entry name" value="PKS_ER"/>
    <property type="match status" value="1"/>
</dbReference>
<dbReference type="EMBL" id="KN847319">
    <property type="protein sequence ID" value="KIW56363.1"/>
    <property type="molecule type" value="Genomic_DNA"/>
</dbReference>
<dbReference type="InterPro" id="IPR011032">
    <property type="entry name" value="GroES-like_sf"/>
</dbReference>
<evidence type="ECO:0000256" key="3">
    <source>
        <dbReference type="ARBA" id="ARBA00022723"/>
    </source>
</evidence>
<keyword evidence="4 7" id="KW-0862">Zinc</keyword>
<accession>A0A0D2ELN2</accession>